<feature type="transmembrane region" description="Helical" evidence="1">
    <location>
        <begin position="28"/>
        <end position="46"/>
    </location>
</feature>
<evidence type="ECO:0000313" key="2">
    <source>
        <dbReference type="EMBL" id="CDZ24352.1"/>
    </source>
</evidence>
<dbReference type="HOGENOM" id="CLU_3151236_0_0_9"/>
<accession>A0A078KPD0</accession>
<protein>
    <submittedName>
        <fullName evidence="2">Putative membrane protein</fullName>
    </submittedName>
</protein>
<keyword evidence="1" id="KW-0472">Membrane</keyword>
<gene>
    <name evidence="2" type="ORF">CCDG5_1238</name>
</gene>
<evidence type="ECO:0000256" key="1">
    <source>
        <dbReference type="SAM" id="Phobius"/>
    </source>
</evidence>
<name>A0A078KPD0_9FIRM</name>
<evidence type="ECO:0000313" key="3">
    <source>
        <dbReference type="Proteomes" id="UP000032431"/>
    </source>
</evidence>
<feature type="transmembrane region" description="Helical" evidence="1">
    <location>
        <begin position="5"/>
        <end position="22"/>
    </location>
</feature>
<dbReference type="AlphaFoldDB" id="A0A078KPD0"/>
<dbReference type="PROSITE" id="PS51257">
    <property type="entry name" value="PROKAR_LIPOPROTEIN"/>
    <property type="match status" value="1"/>
</dbReference>
<organism evidence="2 3">
    <name type="scientific">[Clostridium] cellulosi</name>
    <dbReference type="NCBI Taxonomy" id="29343"/>
    <lineage>
        <taxon>Bacteria</taxon>
        <taxon>Bacillati</taxon>
        <taxon>Bacillota</taxon>
        <taxon>Clostridia</taxon>
        <taxon>Eubacteriales</taxon>
        <taxon>Oscillospiraceae</taxon>
        <taxon>Oscillospiraceae incertae sedis</taxon>
    </lineage>
</organism>
<keyword evidence="1" id="KW-0812">Transmembrane</keyword>
<dbReference type="EMBL" id="LM995447">
    <property type="protein sequence ID" value="CDZ24352.1"/>
    <property type="molecule type" value="Genomic_DNA"/>
</dbReference>
<dbReference type="Proteomes" id="UP000032431">
    <property type="component" value="Chromosome I"/>
</dbReference>
<dbReference type="KEGG" id="ccel:CCDG5_1238"/>
<sequence length="48" mass="5137">MKMRLFAVAISAIFLGIGILLACFLPASVLVIVISLAIIIIGFCCLKR</sequence>
<keyword evidence="1" id="KW-1133">Transmembrane helix</keyword>
<reference evidence="3" key="1">
    <citation type="submission" date="2014-07" db="EMBL/GenBank/DDBJ databases">
        <authorList>
            <person name="Wibberg D."/>
        </authorList>
    </citation>
    <scope>NUCLEOTIDE SEQUENCE [LARGE SCALE GENOMIC DNA]</scope>
    <source>
        <strain evidence="3">DG5</strain>
    </source>
</reference>
<proteinExistence type="predicted"/>
<keyword evidence="3" id="KW-1185">Reference proteome</keyword>